<dbReference type="InterPro" id="IPR029044">
    <property type="entry name" value="Nucleotide-diphossugar_trans"/>
</dbReference>
<dbReference type="SUPFAM" id="SSF53448">
    <property type="entry name" value="Nucleotide-diphospho-sugar transferases"/>
    <property type="match status" value="1"/>
</dbReference>
<proteinExistence type="predicted"/>
<dbReference type="EMBL" id="JACIJS010000005">
    <property type="protein sequence ID" value="MBB5515906.1"/>
    <property type="molecule type" value="Genomic_DNA"/>
</dbReference>
<comment type="caution">
    <text evidence="3">The sequence shown here is derived from an EMBL/GenBank/DDBJ whole genome shotgun (WGS) entry which is preliminary data.</text>
</comment>
<dbReference type="InterPro" id="IPR036425">
    <property type="entry name" value="MoaB/Mog-like_dom_sf"/>
</dbReference>
<protein>
    <submittedName>
        <fullName evidence="3">Molybdenum cofactor cytidylyltransferase</fullName>
        <ecNumber evidence="3">2.7.7.76</ecNumber>
    </submittedName>
</protein>
<keyword evidence="4" id="KW-1185">Reference proteome</keyword>
<dbReference type="PANTHER" id="PTHR43777">
    <property type="entry name" value="MOLYBDENUM COFACTOR CYTIDYLYLTRANSFERASE"/>
    <property type="match status" value="1"/>
</dbReference>
<evidence type="ECO:0000313" key="3">
    <source>
        <dbReference type="EMBL" id="MBB5515906.1"/>
    </source>
</evidence>
<keyword evidence="1" id="KW-0460">Magnesium</keyword>
<dbReference type="CDD" id="cd03522">
    <property type="entry name" value="MoeA_like"/>
    <property type="match status" value="1"/>
</dbReference>
<dbReference type="Pfam" id="PF12804">
    <property type="entry name" value="NTP_transf_3"/>
    <property type="match status" value="1"/>
</dbReference>
<accession>A0A840X222</accession>
<sequence>MKFGPVPVEDAAGAILAHSVALPQGRLRKGRVLTAADCTSLIAAGIGEVTVARLDPEDMGEDAAAARIGAALAAPHLTITAPFTGRVNLHADVPGVLTVDARAVNALNAISPDITLATVPDMARVSPRQLLATVKIIPYAVPEGRVAAALATLGTSPLWLHPVARRSVCLILTVLPGLKPALIDKGEDAVRARLRGLGIHDVSVVRVPHEVVALAQAIHAATADMVLILTASATSDAHDTGPEALRQAGGRLTRFGMPVDPGNLLFLGHVGARPVIGLPGCARSPALNGADWVLERIACGLDVTDADIAAMGVGGLLKEIPTRPQARGAPVPSGRPHVTALILAAGASSRMGPGRDKLLEEVAGEPLLARMITQARASGADALRVMLPAAPGPRADITAKAGAQGLPVADAEEGMAASIRAGLAAIPRDTDAILLILADMPEVTGAAMARLIAAFDPVEGRDIIRATTQDGRPGHPVLFGRRFFEALSRLTGDRGARDVLRDAQDYIVDVPLAGQAAITDLDTPEDWAAWRAAKS</sequence>
<dbReference type="InterPro" id="IPR012184">
    <property type="entry name" value="Bifunc_Mopterin-bd"/>
</dbReference>
<evidence type="ECO:0000259" key="2">
    <source>
        <dbReference type="Pfam" id="PF12804"/>
    </source>
</evidence>
<keyword evidence="3" id="KW-0548">Nucleotidyltransferase</keyword>
<evidence type="ECO:0000313" key="4">
    <source>
        <dbReference type="Proteomes" id="UP000553766"/>
    </source>
</evidence>
<dbReference type="InterPro" id="IPR025877">
    <property type="entry name" value="MobA-like_NTP_Trfase"/>
</dbReference>
<dbReference type="RefSeq" id="WP_184011012.1">
    <property type="nucleotide sequence ID" value="NZ_JACIJS010000005.1"/>
</dbReference>
<dbReference type="SUPFAM" id="SSF53218">
    <property type="entry name" value="Molybdenum cofactor biosynthesis proteins"/>
    <property type="match status" value="1"/>
</dbReference>
<evidence type="ECO:0000256" key="1">
    <source>
        <dbReference type="ARBA" id="ARBA00022842"/>
    </source>
</evidence>
<dbReference type="GO" id="GO:0061602">
    <property type="term" value="F:molybdenum cofactor cytidylyltransferase activity"/>
    <property type="evidence" value="ECO:0007669"/>
    <property type="project" value="UniProtKB-EC"/>
</dbReference>
<dbReference type="EC" id="2.7.7.76" evidence="3"/>
<dbReference type="PANTHER" id="PTHR43777:SF1">
    <property type="entry name" value="MOLYBDENUM COFACTOR CYTIDYLYLTRANSFERASE"/>
    <property type="match status" value="1"/>
</dbReference>
<keyword evidence="3" id="KW-0808">Transferase</keyword>
<gene>
    <name evidence="3" type="ORF">FHS89_001926</name>
</gene>
<name>A0A840X222_9RHOB</name>
<dbReference type="PIRSF" id="PIRSF036626">
    <property type="entry name" value="MPTBd_MobAlike"/>
    <property type="match status" value="1"/>
</dbReference>
<dbReference type="AlphaFoldDB" id="A0A840X222"/>
<dbReference type="Proteomes" id="UP000553766">
    <property type="component" value="Unassembled WGS sequence"/>
</dbReference>
<dbReference type="Gene3D" id="3.90.550.10">
    <property type="entry name" value="Spore Coat Polysaccharide Biosynthesis Protein SpsA, Chain A"/>
    <property type="match status" value="1"/>
</dbReference>
<dbReference type="Gene3D" id="3.40.980.10">
    <property type="entry name" value="MoaB/Mog-like domain"/>
    <property type="match status" value="1"/>
</dbReference>
<dbReference type="CDD" id="cd04182">
    <property type="entry name" value="GT_2_like_f"/>
    <property type="match status" value="1"/>
</dbReference>
<feature type="domain" description="MobA-like NTP transferase" evidence="2">
    <location>
        <begin position="340"/>
        <end position="503"/>
    </location>
</feature>
<reference evidence="3 4" key="1">
    <citation type="submission" date="2020-08" db="EMBL/GenBank/DDBJ databases">
        <title>Genomic Encyclopedia of Type Strains, Phase IV (KMG-IV): sequencing the most valuable type-strain genomes for metagenomic binning, comparative biology and taxonomic classification.</title>
        <authorList>
            <person name="Goeker M."/>
        </authorList>
    </citation>
    <scope>NUCLEOTIDE SEQUENCE [LARGE SCALE GENOMIC DNA]</scope>
    <source>
        <strain evidence="3 4">DSM 103377</strain>
    </source>
</reference>
<organism evidence="3 4">
    <name type="scientific">Rubricella aquisinus</name>
    <dbReference type="NCBI Taxonomy" id="2028108"/>
    <lineage>
        <taxon>Bacteria</taxon>
        <taxon>Pseudomonadati</taxon>
        <taxon>Pseudomonadota</taxon>
        <taxon>Alphaproteobacteria</taxon>
        <taxon>Rhodobacterales</taxon>
        <taxon>Paracoccaceae</taxon>
        <taxon>Rubricella</taxon>
    </lineage>
</organism>